<dbReference type="AlphaFoldDB" id="A0A165F8I5"/>
<dbReference type="Proteomes" id="UP000076842">
    <property type="component" value="Unassembled WGS sequence"/>
</dbReference>
<proteinExistence type="inferred from homology"/>
<comment type="similarity">
    <text evidence="2 7">Belongs to the thiolase-like superfamily. Thiolase family.</text>
</comment>
<feature type="domain" description="Thiolase C-terminal" evidence="9">
    <location>
        <begin position="299"/>
        <end position="417"/>
    </location>
</feature>
<gene>
    <name evidence="10" type="ORF">CALCODRAFT_471049</name>
</gene>
<dbReference type="PIRSF" id="PIRSF000429">
    <property type="entry name" value="Ac-CoA_Ac_transf"/>
    <property type="match status" value="1"/>
</dbReference>
<evidence type="ECO:0000256" key="2">
    <source>
        <dbReference type="ARBA" id="ARBA00010982"/>
    </source>
</evidence>
<comment type="pathway">
    <text evidence="1">Lipid metabolism; fatty acid metabolism.</text>
</comment>
<evidence type="ECO:0000259" key="8">
    <source>
        <dbReference type="Pfam" id="PF00108"/>
    </source>
</evidence>
<dbReference type="PANTHER" id="PTHR43853">
    <property type="entry name" value="3-KETOACYL-COA THIOLASE, PEROXISOMAL"/>
    <property type="match status" value="1"/>
</dbReference>
<dbReference type="GO" id="GO:0005777">
    <property type="term" value="C:peroxisome"/>
    <property type="evidence" value="ECO:0007669"/>
    <property type="project" value="TreeGrafter"/>
</dbReference>
<sequence>MLATPTLTGAARRIAPTLVQRAAGPARRHAHSAAVEKLLQKNKDDVVITFAKRTAMGRYKKGQYANHSIDELLHSTFRATLEATGLEPSTIDDIVVGTCHPPSPLYVSRAAALAAGIPETVPVQTVNRLCSSGLMAIRTVANTIIAGEAEIGLAVGAESMSQNPRPTPQISETVSGNAQAHDCIEPMGWTSEMVAEQFQIGRAKQDAYALRSHQRAERALHAGIFAEEIMPIRIGGTQATADDMIRTGTTAESLAKLKPAFMGWGGEHSTAGNSSGIGDGAAVCVLMRRETALRTGARIVGKWVGCAVAGVEPRYMGVGPVYAIPKVLAQHGLTQADVDIWEINEAFASQFAYCMEQLGLDPERVNPNGGAIALTHPLGMTGVRLAVTGLHELQRRNEDVLCTSMCIGSGMGAAAIFVNEAKH</sequence>
<protein>
    <submittedName>
        <fullName evidence="10">3-ketoacyl-CoA thiolase</fullName>
    </submittedName>
</protein>
<comment type="catalytic activity">
    <reaction evidence="5">
        <text>an acyl-CoA + acetyl-CoA = a 3-oxoacyl-CoA + CoA</text>
        <dbReference type="Rhea" id="RHEA:21564"/>
        <dbReference type="ChEBI" id="CHEBI:57287"/>
        <dbReference type="ChEBI" id="CHEBI:57288"/>
        <dbReference type="ChEBI" id="CHEBI:58342"/>
        <dbReference type="ChEBI" id="CHEBI:90726"/>
        <dbReference type="EC" id="2.3.1.16"/>
    </reaction>
</comment>
<keyword evidence="4 7" id="KW-0012">Acyltransferase</keyword>
<dbReference type="SUPFAM" id="SSF53901">
    <property type="entry name" value="Thiolase-like"/>
    <property type="match status" value="1"/>
</dbReference>
<dbReference type="InterPro" id="IPR020616">
    <property type="entry name" value="Thiolase_N"/>
</dbReference>
<dbReference type="PROSITE" id="PS00098">
    <property type="entry name" value="THIOLASE_1"/>
    <property type="match status" value="1"/>
</dbReference>
<feature type="active site" description="Proton acceptor" evidence="6">
    <location>
        <position position="406"/>
    </location>
</feature>
<feature type="active site" description="Acyl-thioester intermediate" evidence="6">
    <location>
        <position position="130"/>
    </location>
</feature>
<evidence type="ECO:0000256" key="1">
    <source>
        <dbReference type="ARBA" id="ARBA00004872"/>
    </source>
</evidence>
<dbReference type="CDD" id="cd00751">
    <property type="entry name" value="thiolase"/>
    <property type="match status" value="1"/>
</dbReference>
<dbReference type="InterPro" id="IPR020615">
    <property type="entry name" value="Thiolase_acyl_enz_int_AS"/>
</dbReference>
<dbReference type="NCBIfam" id="TIGR01930">
    <property type="entry name" value="AcCoA-C-Actrans"/>
    <property type="match status" value="1"/>
</dbReference>
<evidence type="ECO:0000256" key="4">
    <source>
        <dbReference type="ARBA" id="ARBA00023315"/>
    </source>
</evidence>
<evidence type="ECO:0000313" key="10">
    <source>
        <dbReference type="EMBL" id="KZT56386.1"/>
    </source>
</evidence>
<dbReference type="InterPro" id="IPR002155">
    <property type="entry name" value="Thiolase"/>
</dbReference>
<dbReference type="GO" id="GO:0003988">
    <property type="term" value="F:acetyl-CoA C-acyltransferase activity"/>
    <property type="evidence" value="ECO:0007669"/>
    <property type="project" value="UniProtKB-EC"/>
</dbReference>
<keyword evidence="11" id="KW-1185">Reference proteome</keyword>
<dbReference type="Gene3D" id="3.40.47.10">
    <property type="match status" value="2"/>
</dbReference>
<accession>A0A165F8I5</accession>
<evidence type="ECO:0000313" key="11">
    <source>
        <dbReference type="Proteomes" id="UP000076842"/>
    </source>
</evidence>
<dbReference type="InterPro" id="IPR016039">
    <property type="entry name" value="Thiolase-like"/>
</dbReference>
<keyword evidence="3 7" id="KW-0808">Transferase</keyword>
<dbReference type="InParanoid" id="A0A165F8I5"/>
<dbReference type="InterPro" id="IPR050215">
    <property type="entry name" value="Thiolase-like_sf_Thiolase"/>
</dbReference>
<dbReference type="STRING" id="1353952.A0A165F8I5"/>
<dbReference type="InterPro" id="IPR020617">
    <property type="entry name" value="Thiolase_C"/>
</dbReference>
<dbReference type="OrthoDB" id="5404651at2759"/>
<dbReference type="Pfam" id="PF02803">
    <property type="entry name" value="Thiolase_C"/>
    <property type="match status" value="1"/>
</dbReference>
<feature type="domain" description="Thiolase N-terminal" evidence="8">
    <location>
        <begin position="46"/>
        <end position="289"/>
    </location>
</feature>
<evidence type="ECO:0000256" key="5">
    <source>
        <dbReference type="ARBA" id="ARBA00047605"/>
    </source>
</evidence>
<feature type="active site" description="Proton acceptor" evidence="6">
    <location>
        <position position="376"/>
    </location>
</feature>
<name>A0A165F8I5_9BASI</name>
<dbReference type="Pfam" id="PF00108">
    <property type="entry name" value="Thiolase_N"/>
    <property type="match status" value="1"/>
</dbReference>
<evidence type="ECO:0000256" key="7">
    <source>
        <dbReference type="RuleBase" id="RU003557"/>
    </source>
</evidence>
<evidence type="ECO:0000256" key="6">
    <source>
        <dbReference type="PIRSR" id="PIRSR000429-1"/>
    </source>
</evidence>
<dbReference type="GO" id="GO:0010124">
    <property type="term" value="P:phenylacetate catabolic process"/>
    <property type="evidence" value="ECO:0007669"/>
    <property type="project" value="TreeGrafter"/>
</dbReference>
<dbReference type="GO" id="GO:0006635">
    <property type="term" value="P:fatty acid beta-oxidation"/>
    <property type="evidence" value="ECO:0007669"/>
    <property type="project" value="TreeGrafter"/>
</dbReference>
<dbReference type="PANTHER" id="PTHR43853:SF10">
    <property type="entry name" value="ACETYL-COA C-ACETYLTRANSFERASE"/>
    <property type="match status" value="1"/>
</dbReference>
<evidence type="ECO:0000259" key="9">
    <source>
        <dbReference type="Pfam" id="PF02803"/>
    </source>
</evidence>
<organism evidence="10 11">
    <name type="scientific">Calocera cornea HHB12733</name>
    <dbReference type="NCBI Taxonomy" id="1353952"/>
    <lineage>
        <taxon>Eukaryota</taxon>
        <taxon>Fungi</taxon>
        <taxon>Dikarya</taxon>
        <taxon>Basidiomycota</taxon>
        <taxon>Agaricomycotina</taxon>
        <taxon>Dacrymycetes</taxon>
        <taxon>Dacrymycetales</taxon>
        <taxon>Dacrymycetaceae</taxon>
        <taxon>Calocera</taxon>
    </lineage>
</organism>
<evidence type="ECO:0000256" key="3">
    <source>
        <dbReference type="ARBA" id="ARBA00022679"/>
    </source>
</evidence>
<dbReference type="EMBL" id="KV423978">
    <property type="protein sequence ID" value="KZT56386.1"/>
    <property type="molecule type" value="Genomic_DNA"/>
</dbReference>
<reference evidence="10 11" key="1">
    <citation type="journal article" date="2016" name="Mol. Biol. Evol.">
        <title>Comparative Genomics of Early-Diverging Mushroom-Forming Fungi Provides Insights into the Origins of Lignocellulose Decay Capabilities.</title>
        <authorList>
            <person name="Nagy L.G."/>
            <person name="Riley R."/>
            <person name="Tritt A."/>
            <person name="Adam C."/>
            <person name="Daum C."/>
            <person name="Floudas D."/>
            <person name="Sun H."/>
            <person name="Yadav J.S."/>
            <person name="Pangilinan J."/>
            <person name="Larsson K.H."/>
            <person name="Matsuura K."/>
            <person name="Barry K."/>
            <person name="Labutti K."/>
            <person name="Kuo R."/>
            <person name="Ohm R.A."/>
            <person name="Bhattacharya S.S."/>
            <person name="Shirouzu T."/>
            <person name="Yoshinaga Y."/>
            <person name="Martin F.M."/>
            <person name="Grigoriev I.V."/>
            <person name="Hibbett D.S."/>
        </authorList>
    </citation>
    <scope>NUCLEOTIDE SEQUENCE [LARGE SCALE GENOMIC DNA]</scope>
    <source>
        <strain evidence="10 11">HHB12733</strain>
    </source>
</reference>